<sequence>NSRFLRLKKTKKCFSEGLGANFDSSLVDTRSMHLSKVKIPLYFALICVF</sequence>
<name>D0CG54_ACIB2</name>
<organism evidence="1 2">
    <name type="scientific">Acinetobacter baumannii (strain ATCC 19606 / DSM 30007 / JCM 6841 / CCUG 19606 / CIP 70.34 / NBRC 109757 / NCIMB 12457 / NCTC 12156 / 81)</name>
    <dbReference type="NCBI Taxonomy" id="575584"/>
    <lineage>
        <taxon>Bacteria</taxon>
        <taxon>Pseudomonadati</taxon>
        <taxon>Pseudomonadota</taxon>
        <taxon>Gammaproteobacteria</taxon>
        <taxon>Moraxellales</taxon>
        <taxon>Moraxellaceae</taxon>
        <taxon>Acinetobacter</taxon>
        <taxon>Acinetobacter calcoaceticus/baumannii complex</taxon>
    </lineage>
</organism>
<gene>
    <name evidence="1" type="ORF">HMPREF0010_03734</name>
</gene>
<accession>D0CG54</accession>
<feature type="non-terminal residue" evidence="1">
    <location>
        <position position="1"/>
    </location>
</feature>
<dbReference type="BioCyc" id="ABAU575584-HMP:GM69-3795-MONOMER"/>
<dbReference type="EMBL" id="GG704584">
    <property type="protein sequence ID" value="EEX01679.1"/>
    <property type="molecule type" value="Genomic_DNA"/>
</dbReference>
<proteinExistence type="predicted"/>
<dbReference type="AlphaFoldDB" id="D0CG54"/>
<evidence type="ECO:0000313" key="1">
    <source>
        <dbReference type="EMBL" id="EEX01679.1"/>
    </source>
</evidence>
<evidence type="ECO:0000313" key="2">
    <source>
        <dbReference type="Proteomes" id="UP000005740"/>
    </source>
</evidence>
<reference evidence="2" key="1">
    <citation type="journal article" date="2012" name="PLoS ONE">
        <title>The success of Acinetobacter species; genetic, metabolic and virulence attributes.</title>
        <authorList>
            <person name="Peleg A.Y."/>
            <person name="de Breij A."/>
            <person name="Adams M.D."/>
            <person name="Cerqueira G.M."/>
            <person name="Mocali S."/>
            <person name="Galardini M."/>
            <person name="Nibbering P.H."/>
            <person name="Earl A.M."/>
            <person name="Ward D.V."/>
            <person name="Paterson D.L."/>
            <person name="Seifert H."/>
            <person name="Dijkshoorn L."/>
        </authorList>
    </citation>
    <scope>NUCLEOTIDE SEQUENCE [LARGE SCALE GENOMIC DNA]</scope>
    <source>
        <strain evidence="2">ATCC 19606 / DSM 30007 / JCM 6841 / CCUG 19606 / CIP 70.34 / NBRC 109757 / NCIMB 12457 / NCTC 12156 / 81</strain>
    </source>
</reference>
<protein>
    <submittedName>
        <fullName evidence="1">Uncharacterized protein</fullName>
    </submittedName>
</protein>
<dbReference type="Proteomes" id="UP000005740">
    <property type="component" value="Unassembled WGS sequence"/>
</dbReference>